<dbReference type="AlphaFoldDB" id="A0A413ZY22"/>
<name>A0A413ZY22_9FIRM</name>
<gene>
    <name evidence="2" type="ORF">DW848_14120</name>
</gene>
<organism evidence="2 3">
    <name type="scientific">Agathobacter rectalis</name>
    <dbReference type="NCBI Taxonomy" id="39491"/>
    <lineage>
        <taxon>Bacteria</taxon>
        <taxon>Bacillati</taxon>
        <taxon>Bacillota</taxon>
        <taxon>Clostridia</taxon>
        <taxon>Lachnospirales</taxon>
        <taxon>Lachnospiraceae</taxon>
        <taxon>Agathobacter</taxon>
    </lineage>
</organism>
<evidence type="ECO:0000313" key="2">
    <source>
        <dbReference type="EMBL" id="RHC36315.1"/>
    </source>
</evidence>
<evidence type="ECO:0000313" key="3">
    <source>
        <dbReference type="Proteomes" id="UP000286104"/>
    </source>
</evidence>
<accession>A0A413ZY22</accession>
<dbReference type="Proteomes" id="UP000286104">
    <property type="component" value="Unassembled WGS sequence"/>
</dbReference>
<dbReference type="EMBL" id="QSHU01000025">
    <property type="protein sequence ID" value="RHC36315.1"/>
    <property type="molecule type" value="Genomic_DNA"/>
</dbReference>
<dbReference type="RefSeq" id="WP_117918495.1">
    <property type="nucleotide sequence ID" value="NZ_QRUL01000003.1"/>
</dbReference>
<evidence type="ECO:0000256" key="1">
    <source>
        <dbReference type="SAM" id="MobiDB-lite"/>
    </source>
</evidence>
<reference evidence="2 3" key="1">
    <citation type="submission" date="2018-08" db="EMBL/GenBank/DDBJ databases">
        <title>A genome reference for cultivated species of the human gut microbiota.</title>
        <authorList>
            <person name="Zou Y."/>
            <person name="Xue W."/>
            <person name="Luo G."/>
        </authorList>
    </citation>
    <scope>NUCLEOTIDE SEQUENCE [LARGE SCALE GENOMIC DNA]</scope>
    <source>
        <strain evidence="2 3">AM36-3AA</strain>
    </source>
</reference>
<feature type="region of interest" description="Disordered" evidence="1">
    <location>
        <begin position="1"/>
        <end position="22"/>
    </location>
</feature>
<protein>
    <submittedName>
        <fullName evidence="2">Uncharacterized protein</fullName>
    </submittedName>
</protein>
<feature type="compositionally biased region" description="Basic and acidic residues" evidence="1">
    <location>
        <begin position="1"/>
        <end position="12"/>
    </location>
</feature>
<proteinExistence type="predicted"/>
<comment type="caution">
    <text evidence="2">The sequence shown here is derived from an EMBL/GenBank/DDBJ whole genome shotgun (WGS) entry which is preliminary data.</text>
</comment>
<sequence>MYGEKRARQIEHKARKQRESLAGVSNTAPLNVQVRLRAYCMIWELKQKYYKADTPLPYVSKASHKADEERIKSLEAKIIKGGSDEERAVKAIAETKEYLEIVAGSRVRDNSKNRVF</sequence>